<keyword evidence="1" id="KW-0812">Transmembrane</keyword>
<dbReference type="Proteomes" id="UP000030694">
    <property type="component" value="Unassembled WGS sequence"/>
</dbReference>
<protein>
    <recommendedName>
        <fullName evidence="4">Transmembrane protein</fullName>
    </recommendedName>
</protein>
<feature type="transmembrane region" description="Helical" evidence="1">
    <location>
        <begin position="6"/>
        <end position="27"/>
    </location>
</feature>
<evidence type="ECO:0000313" key="3">
    <source>
        <dbReference type="Proteomes" id="UP000030694"/>
    </source>
</evidence>
<reference evidence="2 3" key="1">
    <citation type="submission" date="2013-02" db="EMBL/GenBank/DDBJ databases">
        <title>The Genome Annotation of Plasmodium falciparum CAMP/Malaysia.</title>
        <authorList>
            <consortium name="The Broad Institute Genome Sequencing Platform"/>
            <consortium name="The Broad Institute Genome Sequencing Center for Infectious Disease"/>
            <person name="Neafsey D."/>
            <person name="Hoffman S."/>
            <person name="Volkman S."/>
            <person name="Rosenthal P."/>
            <person name="Walker B."/>
            <person name="Young S.K."/>
            <person name="Zeng Q."/>
            <person name="Gargeya S."/>
            <person name="Fitzgerald M."/>
            <person name="Haas B."/>
            <person name="Abouelleil A."/>
            <person name="Allen A.W."/>
            <person name="Alvarado L."/>
            <person name="Arachchi H.M."/>
            <person name="Berlin A.M."/>
            <person name="Chapman S.B."/>
            <person name="Gainer-Dewar J."/>
            <person name="Goldberg J."/>
            <person name="Griggs A."/>
            <person name="Gujja S."/>
            <person name="Hansen M."/>
            <person name="Howarth C."/>
            <person name="Imamovic A."/>
            <person name="Ireland A."/>
            <person name="Larimer J."/>
            <person name="McCowan C."/>
            <person name="Murphy C."/>
            <person name="Pearson M."/>
            <person name="Poon T.W."/>
            <person name="Priest M."/>
            <person name="Roberts A."/>
            <person name="Saif S."/>
            <person name="Shea T."/>
            <person name="Sisk P."/>
            <person name="Sykes S."/>
            <person name="Wortman J."/>
            <person name="Nusbaum C."/>
            <person name="Birren B."/>
        </authorList>
    </citation>
    <scope>NUCLEOTIDE SEQUENCE [LARGE SCALE GENOMIC DNA]</scope>
    <source>
        <strain evidence="2 3">CAMP/Malaysia</strain>
    </source>
</reference>
<gene>
    <name evidence="2" type="ORF">PFMC_00561</name>
</gene>
<sequence length="75" mass="9149">MTFKQIYIYELITNTIYLFVHFIFLIFQSVGLKNNQQLEMKFLHITRIIQLCPNKFYDSNNTKKIKHTHKKIKIN</sequence>
<proteinExistence type="predicted"/>
<dbReference type="AlphaFoldDB" id="A0A024XD75"/>
<keyword evidence="1" id="KW-0472">Membrane</keyword>
<accession>A0A024XD75</accession>
<evidence type="ECO:0000256" key="1">
    <source>
        <dbReference type="SAM" id="Phobius"/>
    </source>
</evidence>
<organism evidence="2 3">
    <name type="scientific">Plasmodium falciparum (isolate Camp / Malaysia)</name>
    <dbReference type="NCBI Taxonomy" id="5835"/>
    <lineage>
        <taxon>Eukaryota</taxon>
        <taxon>Sar</taxon>
        <taxon>Alveolata</taxon>
        <taxon>Apicomplexa</taxon>
        <taxon>Aconoidasida</taxon>
        <taxon>Haemosporida</taxon>
        <taxon>Plasmodiidae</taxon>
        <taxon>Plasmodium</taxon>
        <taxon>Plasmodium (Laverania)</taxon>
    </lineage>
</organism>
<keyword evidence="1" id="KW-1133">Transmembrane helix</keyword>
<name>A0A024XD75_PLAFC</name>
<dbReference type="EMBL" id="KI927470">
    <property type="protein sequence ID" value="ETW63502.1"/>
    <property type="molecule type" value="Genomic_DNA"/>
</dbReference>
<evidence type="ECO:0000313" key="2">
    <source>
        <dbReference type="EMBL" id="ETW63502.1"/>
    </source>
</evidence>
<reference evidence="2 3" key="2">
    <citation type="submission" date="2013-02" db="EMBL/GenBank/DDBJ databases">
        <title>The Genome Sequence of Plasmodium falciparum CAMP/Malaysia.</title>
        <authorList>
            <consortium name="The Broad Institute Genome Sequencing Platform"/>
            <consortium name="The Broad Institute Genome Sequencing Center for Infectious Disease"/>
            <person name="Neafsey D."/>
            <person name="Cheeseman I."/>
            <person name="Volkman S."/>
            <person name="Adams J."/>
            <person name="Walker B."/>
            <person name="Young S.K."/>
            <person name="Zeng Q."/>
            <person name="Gargeya S."/>
            <person name="Fitzgerald M."/>
            <person name="Haas B."/>
            <person name="Abouelleil A."/>
            <person name="Alvarado L."/>
            <person name="Arachchi H.M."/>
            <person name="Berlin A.M."/>
            <person name="Chapman S.B."/>
            <person name="Dewar J."/>
            <person name="Goldberg J."/>
            <person name="Griggs A."/>
            <person name="Gujja S."/>
            <person name="Hansen M."/>
            <person name="Howarth C."/>
            <person name="Imamovic A."/>
            <person name="Larimer J."/>
            <person name="McCowan C."/>
            <person name="Murphy C."/>
            <person name="Neiman D."/>
            <person name="Pearson M."/>
            <person name="Priest M."/>
            <person name="Roberts A."/>
            <person name="Saif S."/>
            <person name="Shea T."/>
            <person name="Sisk P."/>
            <person name="Sykes S."/>
            <person name="Wortman J."/>
            <person name="Nusbaum C."/>
            <person name="Birren B."/>
        </authorList>
    </citation>
    <scope>NUCLEOTIDE SEQUENCE [LARGE SCALE GENOMIC DNA]</scope>
    <source>
        <strain evidence="2 3">CAMP/Malaysia</strain>
    </source>
</reference>
<evidence type="ECO:0008006" key="4">
    <source>
        <dbReference type="Google" id="ProtNLM"/>
    </source>
</evidence>